<comment type="caution">
    <text evidence="1">The sequence shown here is derived from an EMBL/GenBank/DDBJ whole genome shotgun (WGS) entry which is preliminary data.</text>
</comment>
<evidence type="ECO:0000313" key="2">
    <source>
        <dbReference type="Proteomes" id="UP001055072"/>
    </source>
</evidence>
<evidence type="ECO:0000313" key="1">
    <source>
        <dbReference type="EMBL" id="KAI0094357.1"/>
    </source>
</evidence>
<gene>
    <name evidence="1" type="ORF">BDY19DRAFT_15390</name>
</gene>
<accession>A0ACB8UIU5</accession>
<organism evidence="1 2">
    <name type="scientific">Irpex rosettiformis</name>
    <dbReference type="NCBI Taxonomy" id="378272"/>
    <lineage>
        <taxon>Eukaryota</taxon>
        <taxon>Fungi</taxon>
        <taxon>Dikarya</taxon>
        <taxon>Basidiomycota</taxon>
        <taxon>Agaricomycotina</taxon>
        <taxon>Agaricomycetes</taxon>
        <taxon>Polyporales</taxon>
        <taxon>Irpicaceae</taxon>
        <taxon>Irpex</taxon>
    </lineage>
</organism>
<sequence length="338" mass="37340">MSQLPPFLEPLDKQLPGQPSTQPVHYRNAVFRHKHVAALSHALWWPSQTDSKNFLIFVTGILLISCCDMYAADTDCSGNPGLLDFYTPFLTAIHDKAQGGISILGHALIGHTPGIEYPDAGTSATSLTAQVEGLVEIVDAVKSHSEKLTVVGHSMGSWLTMQALKARPEHVDSVILLFPTICHIADTPNGHKLSNIFRPPIPSIVSWSSVFTRILPSQALAMLFKEWPVEQLQVLRGLLNSPTSIYNALNLANDEMNTIKEPDVALLQQYRHRIHLYFGEADDWVGKQKDTIVKAFEADAENIKVVHGHPDIPHSFCINHGEAVAEQCYEWLQSSGCV</sequence>
<reference evidence="1" key="1">
    <citation type="journal article" date="2021" name="Environ. Microbiol.">
        <title>Gene family expansions and transcriptome signatures uncover fungal adaptations to wood decay.</title>
        <authorList>
            <person name="Hage H."/>
            <person name="Miyauchi S."/>
            <person name="Viragh M."/>
            <person name="Drula E."/>
            <person name="Min B."/>
            <person name="Chaduli D."/>
            <person name="Navarro D."/>
            <person name="Favel A."/>
            <person name="Norest M."/>
            <person name="Lesage-Meessen L."/>
            <person name="Balint B."/>
            <person name="Merenyi Z."/>
            <person name="de Eugenio L."/>
            <person name="Morin E."/>
            <person name="Martinez A.T."/>
            <person name="Baldrian P."/>
            <person name="Stursova M."/>
            <person name="Martinez M.J."/>
            <person name="Novotny C."/>
            <person name="Magnuson J.K."/>
            <person name="Spatafora J.W."/>
            <person name="Maurice S."/>
            <person name="Pangilinan J."/>
            <person name="Andreopoulos W."/>
            <person name="LaButti K."/>
            <person name="Hundley H."/>
            <person name="Na H."/>
            <person name="Kuo A."/>
            <person name="Barry K."/>
            <person name="Lipzen A."/>
            <person name="Henrissat B."/>
            <person name="Riley R."/>
            <person name="Ahrendt S."/>
            <person name="Nagy L.G."/>
            <person name="Grigoriev I.V."/>
            <person name="Martin F."/>
            <person name="Rosso M.N."/>
        </authorList>
    </citation>
    <scope>NUCLEOTIDE SEQUENCE</scope>
    <source>
        <strain evidence="1">CBS 384.51</strain>
    </source>
</reference>
<keyword evidence="2" id="KW-1185">Reference proteome</keyword>
<dbReference type="EMBL" id="MU274900">
    <property type="protein sequence ID" value="KAI0094357.1"/>
    <property type="molecule type" value="Genomic_DNA"/>
</dbReference>
<name>A0ACB8UIU5_9APHY</name>
<dbReference type="Proteomes" id="UP001055072">
    <property type="component" value="Unassembled WGS sequence"/>
</dbReference>
<proteinExistence type="predicted"/>
<protein>
    <submittedName>
        <fullName evidence="1">Uncharacterized protein</fullName>
    </submittedName>
</protein>